<gene>
    <name evidence="1" type="ORF">F511_06703</name>
</gene>
<dbReference type="Proteomes" id="UP000250235">
    <property type="component" value="Unassembled WGS sequence"/>
</dbReference>
<proteinExistence type="predicted"/>
<keyword evidence="2" id="KW-1185">Reference proteome</keyword>
<evidence type="ECO:0000313" key="1">
    <source>
        <dbReference type="EMBL" id="KZV28783.1"/>
    </source>
</evidence>
<sequence>MDLIGVIYRNLPRRAGVIVIPVGARHKCQQEIVLPVKIRRHTFTAHLVNQIKRNYVSSLTYESFPRGHPSHYCSHPCRLNSTLGCSYASELVSFPISFRVGFISNQPFELVSFPVPILNQNTRALLYSELIQLRSILD</sequence>
<reference evidence="1 2" key="1">
    <citation type="journal article" date="2015" name="Proc. Natl. Acad. Sci. U.S.A.">
        <title>The resurrection genome of Boea hygrometrica: A blueprint for survival of dehydration.</title>
        <authorList>
            <person name="Xiao L."/>
            <person name="Yang G."/>
            <person name="Zhang L."/>
            <person name="Yang X."/>
            <person name="Zhao S."/>
            <person name="Ji Z."/>
            <person name="Zhou Q."/>
            <person name="Hu M."/>
            <person name="Wang Y."/>
            <person name="Chen M."/>
            <person name="Xu Y."/>
            <person name="Jin H."/>
            <person name="Xiao X."/>
            <person name="Hu G."/>
            <person name="Bao F."/>
            <person name="Hu Y."/>
            <person name="Wan P."/>
            <person name="Li L."/>
            <person name="Deng X."/>
            <person name="Kuang T."/>
            <person name="Xiang C."/>
            <person name="Zhu J.K."/>
            <person name="Oliver M.J."/>
            <person name="He Y."/>
        </authorList>
    </citation>
    <scope>NUCLEOTIDE SEQUENCE [LARGE SCALE GENOMIC DNA]</scope>
    <source>
        <strain evidence="2">cv. XS01</strain>
    </source>
</reference>
<dbReference type="OrthoDB" id="408743at2759"/>
<accession>A0A2Z7B4I9</accession>
<protein>
    <submittedName>
        <fullName evidence="1">Legumin B</fullName>
    </submittedName>
</protein>
<organism evidence="1 2">
    <name type="scientific">Dorcoceras hygrometricum</name>
    <dbReference type="NCBI Taxonomy" id="472368"/>
    <lineage>
        <taxon>Eukaryota</taxon>
        <taxon>Viridiplantae</taxon>
        <taxon>Streptophyta</taxon>
        <taxon>Embryophyta</taxon>
        <taxon>Tracheophyta</taxon>
        <taxon>Spermatophyta</taxon>
        <taxon>Magnoliopsida</taxon>
        <taxon>eudicotyledons</taxon>
        <taxon>Gunneridae</taxon>
        <taxon>Pentapetalae</taxon>
        <taxon>asterids</taxon>
        <taxon>lamiids</taxon>
        <taxon>Lamiales</taxon>
        <taxon>Gesneriaceae</taxon>
        <taxon>Didymocarpoideae</taxon>
        <taxon>Trichosporeae</taxon>
        <taxon>Loxocarpinae</taxon>
        <taxon>Dorcoceras</taxon>
    </lineage>
</organism>
<name>A0A2Z7B4I9_9LAMI</name>
<evidence type="ECO:0000313" key="2">
    <source>
        <dbReference type="Proteomes" id="UP000250235"/>
    </source>
</evidence>
<dbReference type="EMBL" id="KV010005">
    <property type="protein sequence ID" value="KZV28783.1"/>
    <property type="molecule type" value="Genomic_DNA"/>
</dbReference>
<dbReference type="AlphaFoldDB" id="A0A2Z7B4I9"/>